<evidence type="ECO:0000256" key="3">
    <source>
        <dbReference type="ARBA" id="ARBA00022771"/>
    </source>
</evidence>
<keyword evidence="2" id="KW-0479">Metal-binding</keyword>
<protein>
    <recommendedName>
        <fullName evidence="11">Zf-C3HC-domain-containing protein</fullName>
    </recommendedName>
</protein>
<keyword evidence="4" id="KW-0862">Zinc</keyword>
<dbReference type="EMBL" id="KN818330">
    <property type="protein sequence ID" value="KIL58745.1"/>
    <property type="molecule type" value="Genomic_DNA"/>
</dbReference>
<sequence>MDKPTDAIRSTKRKLEQAFYNLDAAVTSSDSLQRPPSKRAHSSRSLYSTLAKYGVKIKDTKRQQSTYNLESLSKSTPHLSAILSRAAVRTKNALSLRPSHSSLQPSLLDSAEYRPSSVSSFLSRLASYKLSTYPNKPSAIDAVAAAKCGWINDGRDRLVCGICKSSWVVVGREGMSREAANTLIEKQRVSLVEVHKEGCPWKSRQCDDSIYRIPLKPPAAMLKTLKQNAIILHPLLEDVVTKHPLTSKQVHSLRDVTLSFSLSSPFEPHDHEAASASRSNSPSPEDSCLSDNAILASLFGWSIVPFTALESSSRRTSLSRASSVAPSNASRAPSIPSTTNNPYYETPSTLASISMVSLNRTNALSRENTMLYCLLCQRRVGLWAFAPQTGKGESTTQADTSSRRKATPQRPFDLLKEHRSFCPYVVRSTPVPSLPVTQGQETIGRTIGSTSFDSDSMNVEGWRAILTIVLRYGIKQRVVYDILNNQAPTQNTETDEPTEVDNVKAMVTNVKSRGVSYKNRCH</sequence>
<feature type="compositionally biased region" description="Polar residues" evidence="6">
    <location>
        <begin position="324"/>
        <end position="343"/>
    </location>
</feature>
<feature type="domain" description="C3HC-type" evidence="7">
    <location>
        <begin position="116"/>
        <end position="228"/>
    </location>
</feature>
<comment type="subcellular location">
    <subcellularLocation>
        <location evidence="1">Nucleus</location>
    </subcellularLocation>
</comment>
<evidence type="ECO:0000256" key="1">
    <source>
        <dbReference type="ARBA" id="ARBA00004123"/>
    </source>
</evidence>
<organism evidence="9 10">
    <name type="scientific">Amanita muscaria (strain Koide BX008)</name>
    <dbReference type="NCBI Taxonomy" id="946122"/>
    <lineage>
        <taxon>Eukaryota</taxon>
        <taxon>Fungi</taxon>
        <taxon>Dikarya</taxon>
        <taxon>Basidiomycota</taxon>
        <taxon>Agaricomycotina</taxon>
        <taxon>Agaricomycetes</taxon>
        <taxon>Agaricomycetidae</taxon>
        <taxon>Agaricales</taxon>
        <taxon>Pluteineae</taxon>
        <taxon>Amanitaceae</taxon>
        <taxon>Amanita</taxon>
    </lineage>
</organism>
<proteinExistence type="predicted"/>
<evidence type="ECO:0000256" key="6">
    <source>
        <dbReference type="SAM" id="MobiDB-lite"/>
    </source>
</evidence>
<keyword evidence="3" id="KW-0863">Zinc-finger</keyword>
<dbReference type="InterPro" id="IPR013909">
    <property type="entry name" value="NuBaID_C"/>
</dbReference>
<keyword evidence="10" id="KW-1185">Reference proteome</keyword>
<dbReference type="Pfam" id="PF08600">
    <property type="entry name" value="NuBaID_C"/>
    <property type="match status" value="1"/>
</dbReference>
<keyword evidence="5" id="KW-0539">Nucleus</keyword>
<dbReference type="PANTHER" id="PTHR15835:SF6">
    <property type="entry name" value="ZINC FINGER C3HC-TYPE PROTEIN 1"/>
    <property type="match status" value="1"/>
</dbReference>
<dbReference type="AlphaFoldDB" id="A0A0C2S7I8"/>
<reference evidence="9 10" key="1">
    <citation type="submission" date="2014-04" db="EMBL/GenBank/DDBJ databases">
        <title>Evolutionary Origins and Diversification of the Mycorrhizal Mutualists.</title>
        <authorList>
            <consortium name="DOE Joint Genome Institute"/>
            <consortium name="Mycorrhizal Genomics Consortium"/>
            <person name="Kohler A."/>
            <person name="Kuo A."/>
            <person name="Nagy L.G."/>
            <person name="Floudas D."/>
            <person name="Copeland A."/>
            <person name="Barry K.W."/>
            <person name="Cichocki N."/>
            <person name="Veneault-Fourrey C."/>
            <person name="LaButti K."/>
            <person name="Lindquist E.A."/>
            <person name="Lipzen A."/>
            <person name="Lundell T."/>
            <person name="Morin E."/>
            <person name="Murat C."/>
            <person name="Riley R."/>
            <person name="Ohm R."/>
            <person name="Sun H."/>
            <person name="Tunlid A."/>
            <person name="Henrissat B."/>
            <person name="Grigoriev I.V."/>
            <person name="Hibbett D.S."/>
            <person name="Martin F."/>
        </authorList>
    </citation>
    <scope>NUCLEOTIDE SEQUENCE [LARGE SCALE GENOMIC DNA]</scope>
    <source>
        <strain evidence="9 10">Koide BX008</strain>
    </source>
</reference>
<evidence type="ECO:0000256" key="2">
    <source>
        <dbReference type="ARBA" id="ARBA00022723"/>
    </source>
</evidence>
<evidence type="ECO:0008006" key="11">
    <source>
        <dbReference type="Google" id="ProtNLM"/>
    </source>
</evidence>
<evidence type="ECO:0000259" key="7">
    <source>
        <dbReference type="Pfam" id="PF07967"/>
    </source>
</evidence>
<dbReference type="STRING" id="946122.A0A0C2S7I8"/>
<dbReference type="OrthoDB" id="2592092at2759"/>
<dbReference type="InParanoid" id="A0A0C2S7I8"/>
<dbReference type="Pfam" id="PF07967">
    <property type="entry name" value="zf-C3HC"/>
    <property type="match status" value="1"/>
</dbReference>
<dbReference type="GO" id="GO:0005634">
    <property type="term" value="C:nucleus"/>
    <property type="evidence" value="ECO:0007669"/>
    <property type="project" value="UniProtKB-SubCell"/>
</dbReference>
<evidence type="ECO:0000259" key="8">
    <source>
        <dbReference type="Pfam" id="PF08600"/>
    </source>
</evidence>
<evidence type="ECO:0000313" key="9">
    <source>
        <dbReference type="EMBL" id="KIL58745.1"/>
    </source>
</evidence>
<evidence type="ECO:0000256" key="5">
    <source>
        <dbReference type="ARBA" id="ARBA00023242"/>
    </source>
</evidence>
<feature type="domain" description="NuBaID C-terminal" evidence="8">
    <location>
        <begin position="366"/>
        <end position="427"/>
    </location>
</feature>
<evidence type="ECO:0000313" key="10">
    <source>
        <dbReference type="Proteomes" id="UP000054549"/>
    </source>
</evidence>
<dbReference type="HOGENOM" id="CLU_024082_0_0_1"/>
<name>A0A0C2S7I8_AMAMK</name>
<gene>
    <name evidence="9" type="ORF">M378DRAFT_15297</name>
</gene>
<dbReference type="InterPro" id="IPR012935">
    <property type="entry name" value="NuBaID_N"/>
</dbReference>
<feature type="region of interest" description="Disordered" evidence="6">
    <location>
        <begin position="318"/>
        <end position="343"/>
    </location>
</feature>
<accession>A0A0C2S7I8</accession>
<evidence type="ECO:0000256" key="4">
    <source>
        <dbReference type="ARBA" id="ARBA00022833"/>
    </source>
</evidence>
<dbReference type="Proteomes" id="UP000054549">
    <property type="component" value="Unassembled WGS sequence"/>
</dbReference>
<dbReference type="PANTHER" id="PTHR15835">
    <property type="entry name" value="NUCLEAR-INTERACTING PARTNER OF ALK"/>
    <property type="match status" value="1"/>
</dbReference>
<dbReference type="GO" id="GO:0008270">
    <property type="term" value="F:zinc ion binding"/>
    <property type="evidence" value="ECO:0007669"/>
    <property type="project" value="UniProtKB-KW"/>
</dbReference>